<keyword evidence="3" id="KW-1185">Reference proteome</keyword>
<proteinExistence type="predicted"/>
<dbReference type="AlphaFoldDB" id="A0AAE0ZJ86"/>
<name>A0AAE0ZJ86_9GAST</name>
<evidence type="ECO:0000256" key="1">
    <source>
        <dbReference type="SAM" id="Phobius"/>
    </source>
</evidence>
<keyword evidence="1" id="KW-0812">Transmembrane</keyword>
<keyword evidence="1" id="KW-0472">Membrane</keyword>
<sequence>MHIASRSVIDGIHFTVSSAVIVLMTLCLIVKCLLGCTVFRRKKSAALLTSGQHHMTLDKDLYCVGHAHSESCYYFRKVKLNDSVGNFLWISRYTGTPTSSQTETVMKQTQRESFSDHSHLHSPFNLVSSECLFVRRGNKTLVDRGAFFAWSGWTCRSPRRYSGSQFPQHVKPQFSTPEVAHPSSGLAARDQWHRCSSQSQRAFRSVRSSHARGGVTKHDWTRI</sequence>
<feature type="transmembrane region" description="Helical" evidence="1">
    <location>
        <begin position="12"/>
        <end position="34"/>
    </location>
</feature>
<organism evidence="2 3">
    <name type="scientific">Elysia crispata</name>
    <name type="common">lettuce slug</name>
    <dbReference type="NCBI Taxonomy" id="231223"/>
    <lineage>
        <taxon>Eukaryota</taxon>
        <taxon>Metazoa</taxon>
        <taxon>Spiralia</taxon>
        <taxon>Lophotrochozoa</taxon>
        <taxon>Mollusca</taxon>
        <taxon>Gastropoda</taxon>
        <taxon>Heterobranchia</taxon>
        <taxon>Euthyneura</taxon>
        <taxon>Panpulmonata</taxon>
        <taxon>Sacoglossa</taxon>
        <taxon>Placobranchoidea</taxon>
        <taxon>Plakobranchidae</taxon>
        <taxon>Elysia</taxon>
    </lineage>
</organism>
<dbReference type="Proteomes" id="UP001283361">
    <property type="component" value="Unassembled WGS sequence"/>
</dbReference>
<reference evidence="2" key="1">
    <citation type="journal article" date="2023" name="G3 (Bethesda)">
        <title>A reference genome for the long-term kleptoplast-retaining sea slug Elysia crispata morphotype clarki.</title>
        <authorList>
            <person name="Eastman K.E."/>
            <person name="Pendleton A.L."/>
            <person name="Shaikh M.A."/>
            <person name="Suttiyut T."/>
            <person name="Ogas R."/>
            <person name="Tomko P."/>
            <person name="Gavelis G."/>
            <person name="Widhalm J.R."/>
            <person name="Wisecaver J.H."/>
        </authorList>
    </citation>
    <scope>NUCLEOTIDE SEQUENCE</scope>
    <source>
        <strain evidence="2">ECLA1</strain>
    </source>
</reference>
<comment type="caution">
    <text evidence="2">The sequence shown here is derived from an EMBL/GenBank/DDBJ whole genome shotgun (WGS) entry which is preliminary data.</text>
</comment>
<dbReference type="EMBL" id="JAWDGP010003926">
    <property type="protein sequence ID" value="KAK3769437.1"/>
    <property type="molecule type" value="Genomic_DNA"/>
</dbReference>
<gene>
    <name evidence="2" type="ORF">RRG08_008423</name>
</gene>
<accession>A0AAE0ZJ86</accession>
<keyword evidence="1" id="KW-1133">Transmembrane helix</keyword>
<evidence type="ECO:0000313" key="2">
    <source>
        <dbReference type="EMBL" id="KAK3769437.1"/>
    </source>
</evidence>
<evidence type="ECO:0000313" key="3">
    <source>
        <dbReference type="Proteomes" id="UP001283361"/>
    </source>
</evidence>
<protein>
    <submittedName>
        <fullName evidence="2">Uncharacterized protein</fullName>
    </submittedName>
</protein>